<reference evidence="3" key="1">
    <citation type="journal article" date="2013" name="Science">
        <title>Comparative analysis of bat genomes provides insight into the evolution of flight and immunity.</title>
        <authorList>
            <person name="Zhang G."/>
            <person name="Cowled C."/>
            <person name="Shi Z."/>
            <person name="Huang Z."/>
            <person name="Bishop-Lilly K.A."/>
            <person name="Fang X."/>
            <person name="Wynne J.W."/>
            <person name="Xiong Z."/>
            <person name="Baker M.L."/>
            <person name="Zhao W."/>
            <person name="Tachedjian M."/>
            <person name="Zhu Y."/>
            <person name="Zhou P."/>
            <person name="Jiang X."/>
            <person name="Ng J."/>
            <person name="Yang L."/>
            <person name="Wu L."/>
            <person name="Xiao J."/>
            <person name="Feng Y."/>
            <person name="Chen Y."/>
            <person name="Sun X."/>
            <person name="Zhang Y."/>
            <person name="Marsh G.A."/>
            <person name="Crameri G."/>
            <person name="Broder C.C."/>
            <person name="Frey K.G."/>
            <person name="Wang L.F."/>
            <person name="Wang J."/>
        </authorList>
    </citation>
    <scope>NUCLEOTIDE SEQUENCE [LARGE SCALE GENOMIC DNA]</scope>
</reference>
<proteinExistence type="predicted"/>
<dbReference type="Proteomes" id="UP000010556">
    <property type="component" value="Unassembled WGS sequence"/>
</dbReference>
<feature type="region of interest" description="Disordered" evidence="1">
    <location>
        <begin position="13"/>
        <end position="79"/>
    </location>
</feature>
<dbReference type="EMBL" id="KB101591">
    <property type="protein sequence ID" value="ELK36521.1"/>
    <property type="molecule type" value="Genomic_DNA"/>
</dbReference>
<sequence>MLLGRRGCPLTQRNSLALPVSGPDWELRGGIGAGSAHPLGTPQARGRSETSVGPRTAGGAAVSPPSEEPEPQDARGRAAALRTQFRWRFPGCSRALISGLLRPPSRPPARRWTSPRAAPVALATARTIN</sequence>
<evidence type="ECO:0000313" key="3">
    <source>
        <dbReference type="Proteomes" id="UP000010556"/>
    </source>
</evidence>
<accession>L5MDT2</accession>
<gene>
    <name evidence="2" type="ORF">MDA_GLEAN10021782</name>
</gene>
<dbReference type="AlphaFoldDB" id="L5MDT2"/>
<evidence type="ECO:0000256" key="1">
    <source>
        <dbReference type="SAM" id="MobiDB-lite"/>
    </source>
</evidence>
<name>L5MDT2_MYODS</name>
<keyword evidence="3" id="KW-1185">Reference proteome</keyword>
<protein>
    <submittedName>
        <fullName evidence="2">Uncharacterized protein</fullName>
    </submittedName>
</protein>
<evidence type="ECO:0000313" key="2">
    <source>
        <dbReference type="EMBL" id="ELK36521.1"/>
    </source>
</evidence>
<organism evidence="2 3">
    <name type="scientific">Myotis davidii</name>
    <name type="common">David's myotis</name>
    <dbReference type="NCBI Taxonomy" id="225400"/>
    <lineage>
        <taxon>Eukaryota</taxon>
        <taxon>Metazoa</taxon>
        <taxon>Chordata</taxon>
        <taxon>Craniata</taxon>
        <taxon>Vertebrata</taxon>
        <taxon>Euteleostomi</taxon>
        <taxon>Mammalia</taxon>
        <taxon>Eutheria</taxon>
        <taxon>Laurasiatheria</taxon>
        <taxon>Chiroptera</taxon>
        <taxon>Yangochiroptera</taxon>
        <taxon>Vespertilionidae</taxon>
        <taxon>Myotis</taxon>
    </lineage>
</organism>